<accession>A0A517NY65</accession>
<proteinExistence type="predicted"/>
<dbReference type="GO" id="GO:0016757">
    <property type="term" value="F:glycosyltransferase activity"/>
    <property type="evidence" value="ECO:0007669"/>
    <property type="project" value="UniProtKB-KW"/>
</dbReference>
<feature type="region of interest" description="Disordered" evidence="1">
    <location>
        <begin position="1"/>
        <end position="29"/>
    </location>
</feature>
<dbReference type="Gene3D" id="3.90.550.10">
    <property type="entry name" value="Spore Coat Polysaccharide Biosynthesis Protein SpsA, Chain A"/>
    <property type="match status" value="1"/>
</dbReference>
<gene>
    <name evidence="3" type="primary">epsJ</name>
    <name evidence="3" type="ORF">K239x_40750</name>
</gene>
<evidence type="ECO:0000256" key="1">
    <source>
        <dbReference type="SAM" id="MobiDB-lite"/>
    </source>
</evidence>
<reference evidence="3 4" key="1">
    <citation type="submission" date="2019-02" db="EMBL/GenBank/DDBJ databases">
        <title>Deep-cultivation of Planctomycetes and their phenomic and genomic characterization uncovers novel biology.</title>
        <authorList>
            <person name="Wiegand S."/>
            <person name="Jogler M."/>
            <person name="Boedeker C."/>
            <person name="Pinto D."/>
            <person name="Vollmers J."/>
            <person name="Rivas-Marin E."/>
            <person name="Kohn T."/>
            <person name="Peeters S.H."/>
            <person name="Heuer A."/>
            <person name="Rast P."/>
            <person name="Oberbeckmann S."/>
            <person name="Bunk B."/>
            <person name="Jeske O."/>
            <person name="Meyerdierks A."/>
            <person name="Storesund J.E."/>
            <person name="Kallscheuer N."/>
            <person name="Luecker S."/>
            <person name="Lage O.M."/>
            <person name="Pohl T."/>
            <person name="Merkel B.J."/>
            <person name="Hornburger P."/>
            <person name="Mueller R.-W."/>
            <person name="Bruemmer F."/>
            <person name="Labrenz M."/>
            <person name="Spormann A.M."/>
            <person name="Op den Camp H."/>
            <person name="Overmann J."/>
            <person name="Amann R."/>
            <person name="Jetten M.S.M."/>
            <person name="Mascher T."/>
            <person name="Medema M.H."/>
            <person name="Devos D.P."/>
            <person name="Kaster A.-K."/>
            <person name="Ovreas L."/>
            <person name="Rohde M."/>
            <person name="Galperin M.Y."/>
            <person name="Jogler C."/>
        </authorList>
    </citation>
    <scope>NUCLEOTIDE SEQUENCE [LARGE SCALE GENOMIC DNA]</scope>
    <source>
        <strain evidence="3 4">K23_9</strain>
    </source>
</reference>
<organism evidence="3 4">
    <name type="scientific">Stieleria marina</name>
    <dbReference type="NCBI Taxonomy" id="1930275"/>
    <lineage>
        <taxon>Bacteria</taxon>
        <taxon>Pseudomonadati</taxon>
        <taxon>Planctomycetota</taxon>
        <taxon>Planctomycetia</taxon>
        <taxon>Pirellulales</taxon>
        <taxon>Pirellulaceae</taxon>
        <taxon>Stieleria</taxon>
    </lineage>
</organism>
<dbReference type="Pfam" id="PF00535">
    <property type="entry name" value="Glycos_transf_2"/>
    <property type="match status" value="1"/>
</dbReference>
<dbReference type="OrthoDB" id="284530at2"/>
<evidence type="ECO:0000313" key="3">
    <source>
        <dbReference type="EMBL" id="QDT12067.1"/>
    </source>
</evidence>
<dbReference type="EC" id="2.4.-.-" evidence="3"/>
<evidence type="ECO:0000313" key="4">
    <source>
        <dbReference type="Proteomes" id="UP000319817"/>
    </source>
</evidence>
<dbReference type="InterPro" id="IPR001173">
    <property type="entry name" value="Glyco_trans_2-like"/>
</dbReference>
<feature type="domain" description="Glycosyltransferase 2-like" evidence="2">
    <location>
        <begin position="41"/>
        <end position="206"/>
    </location>
</feature>
<keyword evidence="3" id="KW-0808">Transferase</keyword>
<keyword evidence="3" id="KW-0328">Glycosyltransferase</keyword>
<dbReference type="InterPro" id="IPR050256">
    <property type="entry name" value="Glycosyltransferase_2"/>
</dbReference>
<sequence length="230" mass="26157">MRDLPPRCKPRMPRCKPRKIDASVPDAHGKTDEMNANEFVSIVLPARNVRYLIAQRIERVLDAMRRISRSRFEVVVVDDGSQDQTVETVQEIESQNSAVRLIRHSRPRGIEAAGQTGLERACGELVFIQESNRAIRIDDFHRLIQLSADQSILAARAQSTQQPLPPPLLRTFKAWGTDAEQQFRRNDGTEYSSGLQMIRRPHLKKLRSPLGAKFQLLKETAIDTVDKTSH</sequence>
<dbReference type="PANTHER" id="PTHR48090">
    <property type="entry name" value="UNDECAPRENYL-PHOSPHATE 4-DEOXY-4-FORMAMIDO-L-ARABINOSE TRANSFERASE-RELATED"/>
    <property type="match status" value="1"/>
</dbReference>
<dbReference type="AlphaFoldDB" id="A0A517NY65"/>
<name>A0A517NY65_9BACT</name>
<dbReference type="SUPFAM" id="SSF53448">
    <property type="entry name" value="Nucleotide-diphospho-sugar transferases"/>
    <property type="match status" value="1"/>
</dbReference>
<dbReference type="InterPro" id="IPR029044">
    <property type="entry name" value="Nucleotide-diphossugar_trans"/>
</dbReference>
<dbReference type="PANTHER" id="PTHR48090:SF7">
    <property type="entry name" value="RFBJ PROTEIN"/>
    <property type="match status" value="1"/>
</dbReference>
<dbReference type="Proteomes" id="UP000319817">
    <property type="component" value="Chromosome"/>
</dbReference>
<protein>
    <submittedName>
        <fullName evidence="3">Putative glycosyltransferase EpsJ</fullName>
        <ecNumber evidence="3">2.4.-.-</ecNumber>
    </submittedName>
</protein>
<dbReference type="EMBL" id="CP036526">
    <property type="protein sequence ID" value="QDT12067.1"/>
    <property type="molecule type" value="Genomic_DNA"/>
</dbReference>
<evidence type="ECO:0000259" key="2">
    <source>
        <dbReference type="Pfam" id="PF00535"/>
    </source>
</evidence>
<keyword evidence="4" id="KW-1185">Reference proteome</keyword>
<feature type="compositionally biased region" description="Basic residues" evidence="1">
    <location>
        <begin position="8"/>
        <end position="17"/>
    </location>
</feature>